<name>X1T152_9ZZZZ</name>
<feature type="non-terminal residue" evidence="2">
    <location>
        <position position="44"/>
    </location>
</feature>
<organism evidence="2">
    <name type="scientific">marine sediment metagenome</name>
    <dbReference type="NCBI Taxonomy" id="412755"/>
    <lineage>
        <taxon>unclassified sequences</taxon>
        <taxon>metagenomes</taxon>
        <taxon>ecological metagenomes</taxon>
    </lineage>
</organism>
<feature type="transmembrane region" description="Helical" evidence="1">
    <location>
        <begin position="6"/>
        <end position="27"/>
    </location>
</feature>
<evidence type="ECO:0000256" key="1">
    <source>
        <dbReference type="SAM" id="Phobius"/>
    </source>
</evidence>
<accession>X1T152</accession>
<evidence type="ECO:0008006" key="3">
    <source>
        <dbReference type="Google" id="ProtNLM"/>
    </source>
</evidence>
<keyword evidence="1" id="KW-0472">Membrane</keyword>
<gene>
    <name evidence="2" type="ORF">S12H4_27644</name>
</gene>
<comment type="caution">
    <text evidence="2">The sequence shown here is derived from an EMBL/GenBank/DDBJ whole genome shotgun (WGS) entry which is preliminary data.</text>
</comment>
<reference evidence="2" key="1">
    <citation type="journal article" date="2014" name="Front. Microbiol.">
        <title>High frequency of phylogenetically diverse reductive dehalogenase-homologous genes in deep subseafloor sedimentary metagenomes.</title>
        <authorList>
            <person name="Kawai M."/>
            <person name="Futagami T."/>
            <person name="Toyoda A."/>
            <person name="Takaki Y."/>
            <person name="Nishi S."/>
            <person name="Hori S."/>
            <person name="Arai W."/>
            <person name="Tsubouchi T."/>
            <person name="Morono Y."/>
            <person name="Uchiyama I."/>
            <person name="Ito T."/>
            <person name="Fujiyama A."/>
            <person name="Inagaki F."/>
            <person name="Takami H."/>
        </authorList>
    </citation>
    <scope>NUCLEOTIDE SEQUENCE</scope>
    <source>
        <strain evidence="2">Expedition CK06-06</strain>
    </source>
</reference>
<dbReference type="AlphaFoldDB" id="X1T152"/>
<protein>
    <recommendedName>
        <fullName evidence="3">Reductive dehalogenase anchoring protein</fullName>
    </recommendedName>
</protein>
<evidence type="ECO:0000313" key="2">
    <source>
        <dbReference type="EMBL" id="GAI99022.1"/>
    </source>
</evidence>
<sequence length="44" mass="5287">MWTTDILIWSLISFALGIGITLLIQLIRRKDFVVRWYEWLFGAM</sequence>
<proteinExistence type="predicted"/>
<keyword evidence="1" id="KW-0812">Transmembrane</keyword>
<keyword evidence="1" id="KW-1133">Transmembrane helix</keyword>
<dbReference type="EMBL" id="BARW01015797">
    <property type="protein sequence ID" value="GAI99022.1"/>
    <property type="molecule type" value="Genomic_DNA"/>
</dbReference>